<name>A0A1F7I825_9BACT</name>
<dbReference type="GO" id="GO:0005840">
    <property type="term" value="C:ribosome"/>
    <property type="evidence" value="ECO:0007669"/>
    <property type="project" value="UniProtKB-KW"/>
</dbReference>
<gene>
    <name evidence="6" type="ORF">A3A74_04830</name>
</gene>
<dbReference type="STRING" id="1802055.A3A74_04830"/>
<comment type="similarity">
    <text evidence="1">Belongs to the universal ribosomal protein uL10 family.</text>
</comment>
<keyword evidence="3" id="KW-0687">Ribonucleoprotein</keyword>
<dbReference type="Gene3D" id="3.30.70.1730">
    <property type="match status" value="1"/>
</dbReference>
<protein>
    <recommendedName>
        <fullName evidence="4">Large ribosomal subunit protein uL10</fullName>
    </recommendedName>
    <alternativeName>
        <fullName evidence="5">50S ribosomal protein L10</fullName>
    </alternativeName>
</protein>
<dbReference type="InterPro" id="IPR047865">
    <property type="entry name" value="Ribosomal_uL10_bac_type"/>
</dbReference>
<evidence type="ECO:0000256" key="3">
    <source>
        <dbReference type="ARBA" id="ARBA00023274"/>
    </source>
</evidence>
<dbReference type="SUPFAM" id="SSF160369">
    <property type="entry name" value="Ribosomal protein L10-like"/>
    <property type="match status" value="1"/>
</dbReference>
<evidence type="ECO:0000313" key="7">
    <source>
        <dbReference type="Proteomes" id="UP000179270"/>
    </source>
</evidence>
<dbReference type="Proteomes" id="UP000179270">
    <property type="component" value="Unassembled WGS sequence"/>
</dbReference>
<evidence type="ECO:0000256" key="4">
    <source>
        <dbReference type="ARBA" id="ARBA00035202"/>
    </source>
</evidence>
<comment type="caution">
    <text evidence="6">The sequence shown here is derived from an EMBL/GenBank/DDBJ whole genome shotgun (WGS) entry which is preliminary data.</text>
</comment>
<dbReference type="AlphaFoldDB" id="A0A1F7I825"/>
<dbReference type="PANTHER" id="PTHR11560">
    <property type="entry name" value="39S RIBOSOMAL PROTEIN L10, MITOCHONDRIAL"/>
    <property type="match status" value="1"/>
</dbReference>
<dbReference type="Pfam" id="PF00466">
    <property type="entry name" value="Ribosomal_L10"/>
    <property type="match status" value="1"/>
</dbReference>
<dbReference type="InterPro" id="IPR043141">
    <property type="entry name" value="Ribosomal_uL10-like_sf"/>
</dbReference>
<dbReference type="EMBL" id="MGAF01000050">
    <property type="protein sequence ID" value="OGK39422.1"/>
    <property type="molecule type" value="Genomic_DNA"/>
</dbReference>
<evidence type="ECO:0000256" key="2">
    <source>
        <dbReference type="ARBA" id="ARBA00022980"/>
    </source>
</evidence>
<proteinExistence type="inferred from homology"/>
<dbReference type="GO" id="GO:1990904">
    <property type="term" value="C:ribonucleoprotein complex"/>
    <property type="evidence" value="ECO:0007669"/>
    <property type="project" value="UniProtKB-KW"/>
</dbReference>
<accession>A0A1F7I825</accession>
<organism evidence="6 7">
    <name type="scientific">Candidatus Roizmanbacteria bacterium RIFCSPLOWO2_01_FULL_35_13</name>
    <dbReference type="NCBI Taxonomy" id="1802055"/>
    <lineage>
        <taxon>Bacteria</taxon>
        <taxon>Candidatus Roizmaniibacteriota</taxon>
    </lineage>
</organism>
<keyword evidence="2 6" id="KW-0689">Ribosomal protein</keyword>
<dbReference type="NCBIfam" id="NF000955">
    <property type="entry name" value="PRK00099.1-1"/>
    <property type="match status" value="1"/>
</dbReference>
<evidence type="ECO:0000313" key="6">
    <source>
        <dbReference type="EMBL" id="OGK39422.1"/>
    </source>
</evidence>
<reference evidence="6 7" key="1">
    <citation type="journal article" date="2016" name="Nat. Commun.">
        <title>Thousands of microbial genomes shed light on interconnected biogeochemical processes in an aquifer system.</title>
        <authorList>
            <person name="Anantharaman K."/>
            <person name="Brown C.T."/>
            <person name="Hug L.A."/>
            <person name="Sharon I."/>
            <person name="Castelle C.J."/>
            <person name="Probst A.J."/>
            <person name="Thomas B.C."/>
            <person name="Singh A."/>
            <person name="Wilkins M.J."/>
            <person name="Karaoz U."/>
            <person name="Brodie E.L."/>
            <person name="Williams K.H."/>
            <person name="Hubbard S.S."/>
            <person name="Banfield J.F."/>
        </authorList>
    </citation>
    <scope>NUCLEOTIDE SEQUENCE [LARGE SCALE GENOMIC DNA]</scope>
</reference>
<sequence length="179" mass="20771">MANLKKLALGQKVQDLLAKYQNFALIKIDRTSHQTLESLRKELKKNQANFKVVKNTLFEKTLNKLSKNNKVYEEIKKSFFPLKETSALLLLRKEWNSGLTAFYQFLKKEVSLSFKFGHLDDKSYGHEDLLKIAQLPPRNQLLANLIGNFKTPSSRLVHSMKFNITKLVYILKEKAKKSN</sequence>
<evidence type="ECO:0000256" key="5">
    <source>
        <dbReference type="ARBA" id="ARBA00035502"/>
    </source>
</evidence>
<dbReference type="InterPro" id="IPR001790">
    <property type="entry name" value="Ribosomal_uL10"/>
</dbReference>
<evidence type="ECO:0000256" key="1">
    <source>
        <dbReference type="ARBA" id="ARBA00008889"/>
    </source>
</evidence>
<dbReference type="Gene3D" id="6.10.250.290">
    <property type="match status" value="1"/>
</dbReference>